<feature type="compositionally biased region" description="Basic and acidic residues" evidence="1">
    <location>
        <begin position="202"/>
        <end position="234"/>
    </location>
</feature>
<feature type="compositionally biased region" description="Basic and acidic residues" evidence="1">
    <location>
        <begin position="241"/>
        <end position="265"/>
    </location>
</feature>
<accession>A0A5B7INV2</accession>
<evidence type="ECO:0000313" key="3">
    <source>
        <dbReference type="Proteomes" id="UP000324222"/>
    </source>
</evidence>
<feature type="region of interest" description="Disordered" evidence="1">
    <location>
        <begin position="1"/>
        <end position="20"/>
    </location>
</feature>
<dbReference type="EMBL" id="VSRR010064560">
    <property type="protein sequence ID" value="MPC84145.1"/>
    <property type="molecule type" value="Genomic_DNA"/>
</dbReference>
<gene>
    <name evidence="2" type="ORF">E2C01_078873</name>
</gene>
<feature type="region of interest" description="Disordered" evidence="1">
    <location>
        <begin position="202"/>
        <end position="265"/>
    </location>
</feature>
<dbReference type="AlphaFoldDB" id="A0A5B7INV2"/>
<name>A0A5B7INV2_PORTR</name>
<proteinExistence type="predicted"/>
<comment type="caution">
    <text evidence="2">The sequence shown here is derived from an EMBL/GenBank/DDBJ whole genome shotgun (WGS) entry which is preliminary data.</text>
</comment>
<dbReference type="Proteomes" id="UP000324222">
    <property type="component" value="Unassembled WGS sequence"/>
</dbReference>
<protein>
    <submittedName>
        <fullName evidence="2">Uncharacterized protein</fullName>
    </submittedName>
</protein>
<organism evidence="2 3">
    <name type="scientific">Portunus trituberculatus</name>
    <name type="common">Swimming crab</name>
    <name type="synonym">Neptunus trituberculatus</name>
    <dbReference type="NCBI Taxonomy" id="210409"/>
    <lineage>
        <taxon>Eukaryota</taxon>
        <taxon>Metazoa</taxon>
        <taxon>Ecdysozoa</taxon>
        <taxon>Arthropoda</taxon>
        <taxon>Crustacea</taxon>
        <taxon>Multicrustacea</taxon>
        <taxon>Malacostraca</taxon>
        <taxon>Eumalacostraca</taxon>
        <taxon>Eucarida</taxon>
        <taxon>Decapoda</taxon>
        <taxon>Pleocyemata</taxon>
        <taxon>Brachyura</taxon>
        <taxon>Eubrachyura</taxon>
        <taxon>Portunoidea</taxon>
        <taxon>Portunidae</taxon>
        <taxon>Portuninae</taxon>
        <taxon>Portunus</taxon>
    </lineage>
</organism>
<feature type="region of interest" description="Disordered" evidence="1">
    <location>
        <begin position="100"/>
        <end position="125"/>
    </location>
</feature>
<sequence>MVLAGENTMKTGTKAHSIRQHHRHTETTALHHQKHVSFIAQHTASRNKGSQHHTAPQTYRHTNQHITLLEPRVFHSTAPQSTTDTNHPTASPEPRVFHSTAHSVTEQRITTSHSTTQTHKPPQHNQNHVSFIAQQTASTQQHRHKPTRRINRTTDLMTSLPRDTPQCSSVTYVSALQHTHPLSTNHQPPLLITHWGKREVERQRDREAQEHKREGNWSLGRERSREAERQRREGNWSLGGERSREAEKQRGRKAEQHRREGESRTDTHTFILLSFYQSFVSPSCMMKTA</sequence>
<reference evidence="2 3" key="1">
    <citation type="submission" date="2019-05" db="EMBL/GenBank/DDBJ databases">
        <title>Another draft genome of Portunus trituberculatus and its Hox gene families provides insights of decapod evolution.</title>
        <authorList>
            <person name="Jeong J.-H."/>
            <person name="Song I."/>
            <person name="Kim S."/>
            <person name="Choi T."/>
            <person name="Kim D."/>
            <person name="Ryu S."/>
            <person name="Kim W."/>
        </authorList>
    </citation>
    <scope>NUCLEOTIDE SEQUENCE [LARGE SCALE GENOMIC DNA]</scope>
    <source>
        <tissue evidence="2">Muscle</tissue>
    </source>
</reference>
<evidence type="ECO:0000256" key="1">
    <source>
        <dbReference type="SAM" id="MobiDB-lite"/>
    </source>
</evidence>
<evidence type="ECO:0000313" key="2">
    <source>
        <dbReference type="EMBL" id="MPC84145.1"/>
    </source>
</evidence>
<keyword evidence="3" id="KW-1185">Reference proteome</keyword>